<comment type="subcellular location">
    <subcellularLocation>
        <location evidence="1">Golgi apparatus</location>
        <location evidence="1">trans-Golgi network membrane</location>
        <topology evidence="1">Multi-pass membrane protein</topology>
    </subcellularLocation>
    <subcellularLocation>
        <location evidence="2">Prevacuolar compartment membrane</location>
        <topology evidence="2">Multi-pass membrane protein</topology>
    </subcellularLocation>
</comment>
<keyword evidence="11" id="KW-0675">Receptor</keyword>
<accession>N1QMZ2</accession>
<evidence type="ECO:0000256" key="4">
    <source>
        <dbReference type="ARBA" id="ARBA00022448"/>
    </source>
</evidence>
<feature type="transmembrane region" description="Helical" evidence="17">
    <location>
        <begin position="1406"/>
        <end position="1427"/>
    </location>
</feature>
<evidence type="ECO:0000313" key="21">
    <source>
        <dbReference type="Proteomes" id="UP000016931"/>
    </source>
</evidence>
<dbReference type="Pfam" id="PF15902">
    <property type="entry name" value="Sortilin-Vps10"/>
    <property type="match status" value="2"/>
</dbReference>
<dbReference type="InterPro" id="IPR031777">
    <property type="entry name" value="Sortilin_C"/>
</dbReference>
<dbReference type="GO" id="GO:0006896">
    <property type="term" value="P:Golgi to vacuole transport"/>
    <property type="evidence" value="ECO:0007669"/>
    <property type="project" value="TreeGrafter"/>
</dbReference>
<comment type="function">
    <text evidence="13">Functions as a sorting receptor in the Golgi compartment required for the intracellular sorting and delivery of soluble vacuolar proteins, like carboxypeptidase Y (CPY) and proteinase A. Executes multiple rounds of sorting by cycling between the late Golgi and a prevacuolar endosome-like compartment.</text>
</comment>
<evidence type="ECO:0000256" key="1">
    <source>
        <dbReference type="ARBA" id="ARBA00004166"/>
    </source>
</evidence>
<dbReference type="InterPro" id="IPR050310">
    <property type="entry name" value="VPS10-sortilin"/>
</dbReference>
<keyword evidence="6" id="KW-0677">Repeat</keyword>
<dbReference type="Gene3D" id="2.130.10.10">
    <property type="entry name" value="YVTN repeat-like/Quinoprotein amine dehydrogenase"/>
    <property type="match status" value="2"/>
</dbReference>
<dbReference type="SMART" id="SM00602">
    <property type="entry name" value="VPS10"/>
    <property type="match status" value="2"/>
</dbReference>
<dbReference type="GeneID" id="27900966"/>
<reference evidence="20 21" key="1">
    <citation type="journal article" date="2012" name="PLoS Pathog.">
        <title>Diverse lifestyles and strategies of plant pathogenesis encoded in the genomes of eighteen Dothideomycetes fungi.</title>
        <authorList>
            <person name="Ohm R.A."/>
            <person name="Feau N."/>
            <person name="Henrissat B."/>
            <person name="Schoch C.L."/>
            <person name="Horwitz B.A."/>
            <person name="Barry K.W."/>
            <person name="Condon B.J."/>
            <person name="Copeland A.C."/>
            <person name="Dhillon B."/>
            <person name="Glaser F."/>
            <person name="Hesse C.N."/>
            <person name="Kosti I."/>
            <person name="LaButti K."/>
            <person name="Lindquist E.A."/>
            <person name="Lucas S."/>
            <person name="Salamov A.A."/>
            <person name="Bradshaw R.E."/>
            <person name="Ciuffetti L."/>
            <person name="Hamelin R.C."/>
            <person name="Kema G.H.J."/>
            <person name="Lawrence C."/>
            <person name="Scott J.A."/>
            <person name="Spatafora J.W."/>
            <person name="Turgeon B.G."/>
            <person name="de Wit P.J.G.M."/>
            <person name="Zhong S."/>
            <person name="Goodwin S.B."/>
            <person name="Grigoriev I.V."/>
        </authorList>
    </citation>
    <scope>NUCLEOTIDE SEQUENCE [LARGE SCALE GENOMIC DNA]</scope>
    <source>
        <strain evidence="20 21">SO2202</strain>
    </source>
</reference>
<evidence type="ECO:0000256" key="5">
    <source>
        <dbReference type="ARBA" id="ARBA00022692"/>
    </source>
</evidence>
<evidence type="ECO:0000313" key="20">
    <source>
        <dbReference type="EMBL" id="EMF17787.1"/>
    </source>
</evidence>
<evidence type="ECO:0000256" key="15">
    <source>
        <dbReference type="ARBA" id="ARBA00031354"/>
    </source>
</evidence>
<evidence type="ECO:0000256" key="9">
    <source>
        <dbReference type="ARBA" id="ARBA00023034"/>
    </source>
</evidence>
<gene>
    <name evidence="20" type="ORF">SEPMUDRAFT_146734</name>
</gene>
<evidence type="ECO:0000256" key="11">
    <source>
        <dbReference type="ARBA" id="ARBA00023170"/>
    </source>
</evidence>
<evidence type="ECO:0000256" key="12">
    <source>
        <dbReference type="ARBA" id="ARBA00023180"/>
    </source>
</evidence>
<sequence length="1478" mass="166035">MREPRRGLLSLLLLLCTLALLAAEVPAAAAAKDKPDIDDYNFHARPVNVLYFEDSDVILATDADALTTYRSDNGGKSWDKLDGVAAGEVMEVLKHPYDKQVALVLGTEKTHWITHDRGKQWRSFTSPVHPSLSRAGIAFHATDPDRMLFVAQKTSGFSREDIVYYTTDGFKTDMKLLHKDVFSCLWAKTTDIFTTSDEKRDRDAILCIARGQFDFFKSHNRIIMSTDFFESEEIEPTMSDGRTVEGITNLAAVKSYIVFAAKSERTTEMAMYVSDDTQTWHRAEFGQHKLEEDAYTLLESTNYSMQVDVMTTEHSDPMGVLLTSNSNGTFFTKNIEHTNRNDEGFVDFEKMAGIQGIVLVNTVENWKEVETKWGAQKDVISQISFDDGRTWENLKADGKTLHLYSVTNQRNVGRIFSSPAPGLVMGVGNTGKRLEDYEKCDTYVSDDAGLTWRKALDKPHIYEFGAQGSILVAVEDTETNKIKWSLNHGKDWESTEVDEKFTPLALTTTPDATSLKFLMIATRKVDSKTEYFTYALDFNGLHESNCGSGDFEKWPARKDKDGKATCIMGHKQYFQRRKADAKCVVENKNFEDPEETREDCECSKQDFECDYNFKRDGDKCVRNGPVAPPAGACEEGEKTFKGTSGYRLIPGNTCKGGVDLAKEVERDCEETSTPPASGQITSEVKKFKGSKFIEYYYMEREDSNQGQDETVLLRTNRGQVWKTHDHGKKWEQILEKEEILAIYPHQFFNDIVYFITPTKTVHYSKNFARSFNTFEAPEAPNHEQIQVLTFHPSNKDWLIWTGGRDCKGDDCLTIAHVSKKGGDDWESLLRGVRKCQFVYREDRPESEQLVYCEVHADESRDSPVKLLSSDDWFAHKKELQDDIVSFATMEEFIVVAVKDQKEESLRIDASIDGSTFANAQFPVNLNVKHKTAFTVLDSSTHAVFLHVTVNAVEDQQYGSIVKSNSNGTSYVLSSAEVNRNNEGYVDFEKMQGLEGVAVINRVANAREVDGGSRKKLQTFITHNDGAAWARLGRPDDPPKEVGKPFECQGQSNQKCNLHLHGYTERKDPRDTYSSPSAVGLMLGTGNVGEFLGPKEDAHTFITRDGGIRWHMVAEGNWMWEYGDQGSIIVIVKEDVPTGEVRYSLDEGQTWQTYDFGETMVVNDITTVPSDTSRNFLLWGKIGDSIATINIDFSGMKERSKQCKLDEQHPESDDYKLWSPSHPLSEDNCLFGHVGQYHRKILDHDCYNGKEIKHLHNIAKNCSCTRNDFECDFNYQSDSNGACILVEGLSPPDPLEVCKKNPGLLEFNDPTGYRRIPLTTCEGGRELDKTSNTFACPGHEQDYQKKHGISGAGLFFAIFIPIAAAAGVGFWVWKNWDGKFGRIRLGDSGYGGGGAFDGDAPWVKYPVMVISGIVAVIAALPMVVGSLWNTVATRFGRSSGYGYSRPFTSRSSFQRGRSDYAVVDDDDGELLGEDSDEDV</sequence>
<keyword evidence="7" id="KW-0653">Protein transport</keyword>
<protein>
    <recommendedName>
        <fullName evidence="3">Vacuolar protein sorting/targeting protein 10</fullName>
    </recommendedName>
    <alternativeName>
        <fullName evidence="15">Carboxypeptidase Y receptor</fullName>
    </alternativeName>
    <alternativeName>
        <fullName evidence="14 16">Sortilin VPS10</fullName>
    </alternativeName>
</protein>
<evidence type="ECO:0000259" key="19">
    <source>
        <dbReference type="SMART" id="SM00602"/>
    </source>
</evidence>
<dbReference type="InterPro" id="IPR006581">
    <property type="entry name" value="VPS10"/>
</dbReference>
<evidence type="ECO:0000256" key="13">
    <source>
        <dbReference type="ARBA" id="ARBA00025569"/>
    </source>
</evidence>
<evidence type="ECO:0000256" key="14">
    <source>
        <dbReference type="ARBA" id="ARBA00031250"/>
    </source>
</evidence>
<feature type="chain" id="PRO_5004110474" description="Vacuolar protein sorting/targeting protein 10" evidence="18">
    <location>
        <begin position="24"/>
        <end position="1478"/>
    </location>
</feature>
<dbReference type="GO" id="GO:0006623">
    <property type="term" value="P:protein targeting to vacuole"/>
    <property type="evidence" value="ECO:0007669"/>
    <property type="project" value="TreeGrafter"/>
</dbReference>
<evidence type="ECO:0000256" key="8">
    <source>
        <dbReference type="ARBA" id="ARBA00022989"/>
    </source>
</evidence>
<name>N1QMZ2_SPHMS</name>
<evidence type="ECO:0000256" key="17">
    <source>
        <dbReference type="SAM" id="Phobius"/>
    </source>
</evidence>
<dbReference type="GO" id="GO:0005829">
    <property type="term" value="C:cytosol"/>
    <property type="evidence" value="ECO:0007669"/>
    <property type="project" value="GOC"/>
</dbReference>
<dbReference type="InterPro" id="IPR006311">
    <property type="entry name" value="TAT_signal"/>
</dbReference>
<evidence type="ECO:0000256" key="7">
    <source>
        <dbReference type="ARBA" id="ARBA00022927"/>
    </source>
</evidence>
<dbReference type="InterPro" id="IPR031778">
    <property type="entry name" value="Sortilin_N"/>
</dbReference>
<evidence type="ECO:0000256" key="10">
    <source>
        <dbReference type="ARBA" id="ARBA00023136"/>
    </source>
</evidence>
<dbReference type="OMA" id="ATMSEFI"/>
<feature type="transmembrane region" description="Helical" evidence="17">
    <location>
        <begin position="1351"/>
        <end position="1372"/>
    </location>
</feature>
<keyword evidence="10 17" id="KW-0472">Membrane</keyword>
<keyword evidence="21" id="KW-1185">Reference proteome</keyword>
<keyword evidence="4" id="KW-0813">Transport</keyword>
<dbReference type="RefSeq" id="XP_016765908.1">
    <property type="nucleotide sequence ID" value="XM_016903829.1"/>
</dbReference>
<evidence type="ECO:0000256" key="18">
    <source>
        <dbReference type="SAM" id="SignalP"/>
    </source>
</evidence>
<dbReference type="SUPFAM" id="SSF110296">
    <property type="entry name" value="Oligoxyloglucan reducing end-specific cellobiohydrolase"/>
    <property type="match status" value="2"/>
</dbReference>
<keyword evidence="12" id="KW-0325">Glycoprotein</keyword>
<keyword evidence="18" id="KW-0732">Signal</keyword>
<evidence type="ECO:0000256" key="3">
    <source>
        <dbReference type="ARBA" id="ARBA00015369"/>
    </source>
</evidence>
<feature type="domain" description="VPS10" evidence="19">
    <location>
        <begin position="54"/>
        <end position="673"/>
    </location>
</feature>
<feature type="domain" description="VPS10" evidence="19">
    <location>
        <begin position="709"/>
        <end position="1340"/>
    </location>
</feature>
<evidence type="ECO:0000256" key="16">
    <source>
        <dbReference type="ARBA" id="ARBA00031902"/>
    </source>
</evidence>
<evidence type="ECO:0000256" key="2">
    <source>
        <dbReference type="ARBA" id="ARBA00004488"/>
    </source>
</evidence>
<dbReference type="EMBL" id="KB456260">
    <property type="protein sequence ID" value="EMF17787.1"/>
    <property type="molecule type" value="Genomic_DNA"/>
</dbReference>
<dbReference type="FunFam" id="3.30.60.270:FF:000005">
    <property type="entry name" value="Sortilin"/>
    <property type="match status" value="2"/>
</dbReference>
<feature type="signal peptide" evidence="18">
    <location>
        <begin position="1"/>
        <end position="23"/>
    </location>
</feature>
<dbReference type="PANTHER" id="PTHR12106">
    <property type="entry name" value="SORTILIN RELATED"/>
    <property type="match status" value="1"/>
</dbReference>
<dbReference type="PANTHER" id="PTHR12106:SF27">
    <property type="entry name" value="SORTILIN-RELATED RECEPTOR"/>
    <property type="match status" value="1"/>
</dbReference>
<dbReference type="OrthoDB" id="443634at2759"/>
<keyword evidence="9" id="KW-0333">Golgi apparatus</keyword>
<dbReference type="CDD" id="cd15482">
    <property type="entry name" value="Sialidase_non-viral"/>
    <property type="match status" value="1"/>
</dbReference>
<dbReference type="STRING" id="692275.N1QMZ2"/>
<evidence type="ECO:0000256" key="6">
    <source>
        <dbReference type="ARBA" id="ARBA00022737"/>
    </source>
</evidence>
<dbReference type="GO" id="GO:0005794">
    <property type="term" value="C:Golgi apparatus"/>
    <property type="evidence" value="ECO:0007669"/>
    <property type="project" value="UniProtKB-SubCell"/>
</dbReference>
<keyword evidence="8 17" id="KW-1133">Transmembrane helix</keyword>
<dbReference type="Proteomes" id="UP000016931">
    <property type="component" value="Unassembled WGS sequence"/>
</dbReference>
<keyword evidence="5 17" id="KW-0812">Transmembrane</keyword>
<dbReference type="InterPro" id="IPR015943">
    <property type="entry name" value="WD40/YVTN_repeat-like_dom_sf"/>
</dbReference>
<dbReference type="PROSITE" id="PS51318">
    <property type="entry name" value="TAT"/>
    <property type="match status" value="1"/>
</dbReference>
<dbReference type="eggNOG" id="KOG3511">
    <property type="taxonomic scope" value="Eukaryota"/>
</dbReference>
<dbReference type="GO" id="GO:0006895">
    <property type="term" value="P:Golgi to endosome transport"/>
    <property type="evidence" value="ECO:0007669"/>
    <property type="project" value="TreeGrafter"/>
</dbReference>
<dbReference type="Gene3D" id="3.30.60.270">
    <property type="match status" value="2"/>
</dbReference>
<dbReference type="Gene3D" id="2.10.70.80">
    <property type="match status" value="2"/>
</dbReference>
<dbReference type="Pfam" id="PF15901">
    <property type="entry name" value="Sortilin_C"/>
    <property type="match status" value="2"/>
</dbReference>
<dbReference type="HOGENOM" id="CLU_000700_0_0_1"/>
<organism evidence="20 21">
    <name type="scientific">Sphaerulina musiva (strain SO2202)</name>
    <name type="common">Poplar stem canker fungus</name>
    <name type="synonym">Septoria musiva</name>
    <dbReference type="NCBI Taxonomy" id="692275"/>
    <lineage>
        <taxon>Eukaryota</taxon>
        <taxon>Fungi</taxon>
        <taxon>Dikarya</taxon>
        <taxon>Ascomycota</taxon>
        <taxon>Pezizomycotina</taxon>
        <taxon>Dothideomycetes</taxon>
        <taxon>Dothideomycetidae</taxon>
        <taxon>Mycosphaerellales</taxon>
        <taxon>Mycosphaerellaceae</taxon>
        <taxon>Sphaerulina</taxon>
    </lineage>
</organism>
<dbReference type="GO" id="GO:0016020">
    <property type="term" value="C:membrane"/>
    <property type="evidence" value="ECO:0007669"/>
    <property type="project" value="InterPro"/>
</dbReference>
<proteinExistence type="predicted"/>